<dbReference type="WBParaSite" id="TCLT_0000380401-mRNA-1">
    <property type="protein sequence ID" value="TCLT_0000380401-mRNA-1"/>
    <property type="gene ID" value="TCLT_0000380401"/>
</dbReference>
<evidence type="ECO:0000313" key="4">
    <source>
        <dbReference type="Proteomes" id="UP000276776"/>
    </source>
</evidence>
<dbReference type="InterPro" id="IPR056804">
    <property type="entry name" value="Spectrin_SESTD1"/>
</dbReference>
<dbReference type="OrthoDB" id="5859883at2759"/>
<dbReference type="SUPFAM" id="SSF46966">
    <property type="entry name" value="Spectrin repeat"/>
    <property type="match status" value="2"/>
</dbReference>
<dbReference type="OMA" id="PDAFWDK"/>
<evidence type="ECO:0000313" key="3">
    <source>
        <dbReference type="EMBL" id="VDN00805.1"/>
    </source>
</evidence>
<accession>A0A158RB84</accession>
<gene>
    <name evidence="3" type="ORF">TCLT_LOCUS3793</name>
</gene>
<dbReference type="GO" id="GO:0043325">
    <property type="term" value="F:phosphatidylinositol-3,4-bisphosphate binding"/>
    <property type="evidence" value="ECO:0007669"/>
    <property type="project" value="TreeGrafter"/>
</dbReference>
<reference evidence="3 4" key="2">
    <citation type="submission" date="2018-11" db="EMBL/GenBank/DDBJ databases">
        <authorList>
            <consortium name="Pathogen Informatics"/>
        </authorList>
    </citation>
    <scope>NUCLEOTIDE SEQUENCE [LARGE SCALE GENOMIC DNA]</scope>
</reference>
<dbReference type="InterPro" id="IPR036865">
    <property type="entry name" value="CRAL-TRIO_dom_sf"/>
</dbReference>
<dbReference type="GO" id="GO:0005546">
    <property type="term" value="F:phosphatidylinositol-4,5-bisphosphate binding"/>
    <property type="evidence" value="ECO:0007669"/>
    <property type="project" value="TreeGrafter"/>
</dbReference>
<organism evidence="5">
    <name type="scientific">Thelazia callipaeda</name>
    <name type="common">Oriental eyeworm</name>
    <name type="synonym">Parasitic nematode</name>
    <dbReference type="NCBI Taxonomy" id="103827"/>
    <lineage>
        <taxon>Eukaryota</taxon>
        <taxon>Metazoa</taxon>
        <taxon>Ecdysozoa</taxon>
        <taxon>Nematoda</taxon>
        <taxon>Chromadorea</taxon>
        <taxon>Rhabditida</taxon>
        <taxon>Spirurina</taxon>
        <taxon>Spiruromorpha</taxon>
        <taxon>Thelazioidea</taxon>
        <taxon>Thelaziidae</taxon>
        <taxon>Thelazia</taxon>
    </lineage>
</organism>
<dbReference type="GO" id="GO:0080025">
    <property type="term" value="F:phosphatidylinositol-3,5-bisphosphate binding"/>
    <property type="evidence" value="ECO:0007669"/>
    <property type="project" value="TreeGrafter"/>
</dbReference>
<dbReference type="EMBL" id="UYYF01004267">
    <property type="protein sequence ID" value="VDN00805.1"/>
    <property type="molecule type" value="Genomic_DNA"/>
</dbReference>
<dbReference type="GO" id="GO:0010314">
    <property type="term" value="F:phosphatidylinositol-5-phosphate binding"/>
    <property type="evidence" value="ECO:0007669"/>
    <property type="project" value="TreeGrafter"/>
</dbReference>
<dbReference type="STRING" id="103827.A0A158RB84"/>
<evidence type="ECO:0000256" key="1">
    <source>
        <dbReference type="ARBA" id="ARBA00022737"/>
    </source>
</evidence>
<keyword evidence="4" id="KW-1185">Reference proteome</keyword>
<dbReference type="PANTHER" id="PTHR46607:SF1">
    <property type="entry name" value="SEC14 DOMAIN AND SPECTRIN REPEAT-CONTAINING PROTEIN 1"/>
    <property type="match status" value="1"/>
</dbReference>
<keyword evidence="1" id="KW-0677">Repeat</keyword>
<dbReference type="PANTHER" id="PTHR46607">
    <property type="entry name" value="SEC14 DOMAIN AND SPECTRIN REPEAT-CONTAINING PROTEIN 1"/>
    <property type="match status" value="1"/>
</dbReference>
<evidence type="ECO:0000313" key="5">
    <source>
        <dbReference type="WBParaSite" id="TCLT_0000380401-mRNA-1"/>
    </source>
</evidence>
<name>A0A158RB84_THECL</name>
<reference evidence="5" key="1">
    <citation type="submission" date="2016-04" db="UniProtKB">
        <authorList>
            <consortium name="WormBaseParasite"/>
        </authorList>
    </citation>
    <scope>IDENTIFICATION</scope>
</reference>
<feature type="domain" description="SESTD1-like spectrin repeats region" evidence="2">
    <location>
        <begin position="395"/>
        <end position="496"/>
    </location>
</feature>
<dbReference type="Proteomes" id="UP000276776">
    <property type="component" value="Unassembled WGS sequence"/>
</dbReference>
<sequence>MQESDQRLIESCIVSLPGCRDRSNSPLIFINFIDTNNSQTGKNKPLVENGKFIETVINPNYHKLVSVISYLAQIPEQNAGKLSFTVIIDGRKAIIKHLRCALRACQQALYQRIQLVLVVQPEKFLDQQKLNFELIKEAYQFKCTLITIHKLSRFVDVNQLPDTLGGTLHYDPHAWSLLRQKYENYVKRANTWIESNGKCDSSIHATSVQSNKNTFEKNKMNSTDFLKNGQELFDELLQNAKSGQNQNFVNLDWITASQHIKVLMKQIKAILFTFNHKSTEEVPAEKSRQQERSISLKLLEEHAEGMHNLVYWILNAGEKWLLTLHEIGESFDDANQLLKEHNELGSKLKEVEEQSRDLIAIGRVLQYELPEHATKTQQSIDKLQQVMRAFSSRVTRQKFSRKTDLLLESLCTNVKATDIASATKEQHEMEAKVDDMEKTYHNVITNGVAFIDELCIDESNSMGRPITRDYSAGIVHIRERLEEIRDRRRRCQNLSDFRRLKIQQLLQLFTCERDAEQAVLWIEELYEALISECNEIEFDVKQRRILRENRLKLEKTALSTYEYGKELCQVAFVLRRSLRMEVQPEFKLNQRLHATWRKFCYAFNEKETKIDCSDTFYSTIQKVSKRLDELSLRLDDKSLEKRLKENTLKWFNEERKHITNDIQELKHIADILLQGMNNNTLR</sequence>
<dbReference type="AlphaFoldDB" id="A0A158RB84"/>
<dbReference type="GO" id="GO:0070273">
    <property type="term" value="F:phosphatidylinositol-4-phosphate binding"/>
    <property type="evidence" value="ECO:0007669"/>
    <property type="project" value="TreeGrafter"/>
</dbReference>
<proteinExistence type="predicted"/>
<evidence type="ECO:0000259" key="2">
    <source>
        <dbReference type="Pfam" id="PF24915"/>
    </source>
</evidence>
<protein>
    <submittedName>
        <fullName evidence="5">CRAL-TRIO domain-containing protein</fullName>
    </submittedName>
</protein>
<dbReference type="Gene3D" id="1.20.58.60">
    <property type="match status" value="1"/>
</dbReference>
<dbReference type="GO" id="GO:0032266">
    <property type="term" value="F:phosphatidylinositol-3-phosphate binding"/>
    <property type="evidence" value="ECO:0007669"/>
    <property type="project" value="TreeGrafter"/>
</dbReference>
<dbReference type="SUPFAM" id="SSF52087">
    <property type="entry name" value="CRAL/TRIO domain"/>
    <property type="match status" value="1"/>
</dbReference>
<dbReference type="Pfam" id="PF24915">
    <property type="entry name" value="Spectrin_SESTD1"/>
    <property type="match status" value="1"/>
</dbReference>